<feature type="domain" description="AAA+ ATPase" evidence="1">
    <location>
        <begin position="9"/>
        <end position="190"/>
    </location>
</feature>
<dbReference type="Proteomes" id="UP000727993">
    <property type="component" value="Unassembled WGS sequence"/>
</dbReference>
<dbReference type="EMBL" id="JADJZA010000001">
    <property type="protein sequence ID" value="MBK9295391.1"/>
    <property type="molecule type" value="Genomic_DNA"/>
</dbReference>
<proteinExistence type="predicted"/>
<gene>
    <name evidence="2" type="ORF">IPN02_00640</name>
</gene>
<name>A0A936TBH9_9ACTN</name>
<dbReference type="InterPro" id="IPR027417">
    <property type="entry name" value="P-loop_NTPase"/>
</dbReference>
<dbReference type="Gene3D" id="3.40.50.300">
    <property type="entry name" value="P-loop containing nucleotide triphosphate hydrolases"/>
    <property type="match status" value="1"/>
</dbReference>
<dbReference type="Pfam" id="PF13191">
    <property type="entry name" value="AAA_16"/>
    <property type="match status" value="1"/>
</dbReference>
<dbReference type="SUPFAM" id="SSF52540">
    <property type="entry name" value="P-loop containing nucleoside triphosphate hydrolases"/>
    <property type="match status" value="1"/>
</dbReference>
<protein>
    <submittedName>
        <fullName evidence="2">MoxR family ATPase</fullName>
    </submittedName>
</protein>
<evidence type="ECO:0000313" key="2">
    <source>
        <dbReference type="EMBL" id="MBK9295391.1"/>
    </source>
</evidence>
<evidence type="ECO:0000259" key="1">
    <source>
        <dbReference type="SMART" id="SM00382"/>
    </source>
</evidence>
<evidence type="ECO:0000313" key="3">
    <source>
        <dbReference type="Proteomes" id="UP000727993"/>
    </source>
</evidence>
<accession>A0A936TBH9</accession>
<sequence length="280" mass="30099">MALFLAMRLSQPLLLEGPSGVGKSSAATALAAALRTPLIQLHCYEGSTADDALYRWNRPRQVLALRRAEATNDLPPDQAQDVSPAATPATSLDDLFTADFLIDGPLLRAVRHDDEVPAVLLIDDVDRSDARFEALLVEFLGQMSVTVPEIGTFGPKVPPIVIITCNGSRPLSDALKRGCHYHRMEHQSVERAVEIVRRRVGDAGLPLIEAATAFVFEVRTLDLDYPPGLAESIDWVAALTALGLVEFETNVARSTLGSIAKTPEDLEAIGSALDGLADSP</sequence>
<dbReference type="InterPro" id="IPR003593">
    <property type="entry name" value="AAA+_ATPase"/>
</dbReference>
<dbReference type="InterPro" id="IPR041664">
    <property type="entry name" value="AAA_16"/>
</dbReference>
<dbReference type="AlphaFoldDB" id="A0A936TBH9"/>
<organism evidence="2 3">
    <name type="scientific">Candidatus Neomicrothrix subdominans</name>
    <dbReference type="NCBI Taxonomy" id="2954438"/>
    <lineage>
        <taxon>Bacteria</taxon>
        <taxon>Bacillati</taxon>
        <taxon>Actinomycetota</taxon>
        <taxon>Acidimicrobiia</taxon>
        <taxon>Acidimicrobiales</taxon>
        <taxon>Microthrixaceae</taxon>
        <taxon>Candidatus Neomicrothrix</taxon>
    </lineage>
</organism>
<reference evidence="2 3" key="1">
    <citation type="submission" date="2020-10" db="EMBL/GenBank/DDBJ databases">
        <title>Connecting structure to function with the recovery of over 1000 high-quality activated sludge metagenome-assembled genomes encoding full-length rRNA genes using long-read sequencing.</title>
        <authorList>
            <person name="Singleton C.M."/>
            <person name="Petriglieri F."/>
            <person name="Kristensen J.M."/>
            <person name="Kirkegaard R.H."/>
            <person name="Michaelsen T.Y."/>
            <person name="Andersen M.H."/>
            <person name="Karst S.M."/>
            <person name="Dueholm M.S."/>
            <person name="Nielsen P.H."/>
            <person name="Albertsen M."/>
        </authorList>
    </citation>
    <scope>NUCLEOTIDE SEQUENCE [LARGE SCALE GENOMIC DNA]</scope>
    <source>
        <strain evidence="2">Lyne_18-Q3-R50-59_MAXAC.006</strain>
    </source>
</reference>
<dbReference type="SMART" id="SM00382">
    <property type="entry name" value="AAA"/>
    <property type="match status" value="1"/>
</dbReference>
<comment type="caution">
    <text evidence="2">The sequence shown here is derived from an EMBL/GenBank/DDBJ whole genome shotgun (WGS) entry which is preliminary data.</text>
</comment>